<dbReference type="EMBL" id="JANCLT010000010">
    <property type="protein sequence ID" value="MCP8970305.1"/>
    <property type="molecule type" value="Genomic_DNA"/>
</dbReference>
<gene>
    <name evidence="2" type="ORF">NK662_17420</name>
</gene>
<name>A0AA41XCB6_9BACI</name>
<keyword evidence="3" id="KW-1185">Reference proteome</keyword>
<dbReference type="AlphaFoldDB" id="A0AA41XCB6"/>
<protein>
    <submittedName>
        <fullName evidence="2">Uncharacterized protein</fullName>
    </submittedName>
</protein>
<evidence type="ECO:0000256" key="1">
    <source>
        <dbReference type="SAM" id="Phobius"/>
    </source>
</evidence>
<sequence>MKAALVYLLHSLIWGSFSLVTHLSQRDKLHAEVALFLLFLYFSYVVAHYLLQRRKPAAVSAIVSSIIFLMLKELLQRL</sequence>
<keyword evidence="1" id="KW-0812">Transmembrane</keyword>
<evidence type="ECO:0000313" key="2">
    <source>
        <dbReference type="EMBL" id="MCP8970305.1"/>
    </source>
</evidence>
<reference evidence="2" key="1">
    <citation type="submission" date="2022-07" db="EMBL/GenBank/DDBJ databases">
        <authorList>
            <person name="Li W.-J."/>
            <person name="Deng Q.-Q."/>
        </authorList>
    </citation>
    <scope>NUCLEOTIDE SEQUENCE</scope>
    <source>
        <strain evidence="2">SYSU M60031</strain>
    </source>
</reference>
<keyword evidence="1" id="KW-0472">Membrane</keyword>
<comment type="caution">
    <text evidence="2">The sequence shown here is derived from an EMBL/GenBank/DDBJ whole genome shotgun (WGS) entry which is preliminary data.</text>
</comment>
<feature type="transmembrane region" description="Helical" evidence="1">
    <location>
        <begin position="34"/>
        <end position="51"/>
    </location>
</feature>
<dbReference type="RefSeq" id="WP_254760220.1">
    <property type="nucleotide sequence ID" value="NZ_JANCLT010000010.1"/>
</dbReference>
<evidence type="ECO:0000313" key="3">
    <source>
        <dbReference type="Proteomes" id="UP001156102"/>
    </source>
</evidence>
<dbReference type="Proteomes" id="UP001156102">
    <property type="component" value="Unassembled WGS sequence"/>
</dbReference>
<proteinExistence type="predicted"/>
<organism evidence="2 3">
    <name type="scientific">Ectobacillus ponti</name>
    <dbReference type="NCBI Taxonomy" id="2961894"/>
    <lineage>
        <taxon>Bacteria</taxon>
        <taxon>Bacillati</taxon>
        <taxon>Bacillota</taxon>
        <taxon>Bacilli</taxon>
        <taxon>Bacillales</taxon>
        <taxon>Bacillaceae</taxon>
        <taxon>Ectobacillus</taxon>
    </lineage>
</organism>
<accession>A0AA41XCB6</accession>
<keyword evidence="1" id="KW-1133">Transmembrane helix</keyword>